<evidence type="ECO:0000259" key="4">
    <source>
        <dbReference type="PROSITE" id="PS01124"/>
    </source>
</evidence>
<dbReference type="PANTHER" id="PTHR43130">
    <property type="entry name" value="ARAC-FAMILY TRANSCRIPTIONAL REGULATOR"/>
    <property type="match status" value="1"/>
</dbReference>
<dbReference type="InterPro" id="IPR020449">
    <property type="entry name" value="Tscrpt_reg_AraC-type_HTH"/>
</dbReference>
<accession>A0A2R8BN58</accession>
<reference evidence="5 6" key="1">
    <citation type="submission" date="2018-03" db="EMBL/GenBank/DDBJ databases">
        <authorList>
            <person name="Keele B.F."/>
        </authorList>
    </citation>
    <scope>NUCLEOTIDE SEQUENCE [LARGE SCALE GENOMIC DNA]</scope>
    <source>
        <strain evidence="5 6">CECT 8626</strain>
    </source>
</reference>
<protein>
    <submittedName>
        <fullName evidence="5">HTH-type transcriptional regulator CdhR</fullName>
    </submittedName>
</protein>
<dbReference type="InterPro" id="IPR018060">
    <property type="entry name" value="HTH_AraC"/>
</dbReference>
<evidence type="ECO:0000256" key="2">
    <source>
        <dbReference type="ARBA" id="ARBA00023125"/>
    </source>
</evidence>
<evidence type="ECO:0000256" key="1">
    <source>
        <dbReference type="ARBA" id="ARBA00023015"/>
    </source>
</evidence>
<name>A0A2R8BN58_9RHOB</name>
<dbReference type="OrthoDB" id="186587at2"/>
<dbReference type="SUPFAM" id="SSF52317">
    <property type="entry name" value="Class I glutamine amidotransferase-like"/>
    <property type="match status" value="1"/>
</dbReference>
<dbReference type="Gene3D" id="1.10.10.60">
    <property type="entry name" value="Homeodomain-like"/>
    <property type="match status" value="2"/>
</dbReference>
<dbReference type="InterPro" id="IPR009057">
    <property type="entry name" value="Homeodomain-like_sf"/>
</dbReference>
<dbReference type="InterPro" id="IPR002818">
    <property type="entry name" value="DJ-1/PfpI"/>
</dbReference>
<dbReference type="InterPro" id="IPR052158">
    <property type="entry name" value="INH-QAR"/>
</dbReference>
<dbReference type="PRINTS" id="PR00032">
    <property type="entry name" value="HTHARAC"/>
</dbReference>
<proteinExistence type="predicted"/>
<dbReference type="RefSeq" id="WP_108854797.1">
    <property type="nucleotide sequence ID" value="NZ_OMOQ01000004.1"/>
</dbReference>
<dbReference type="PROSITE" id="PS01124">
    <property type="entry name" value="HTH_ARAC_FAMILY_2"/>
    <property type="match status" value="1"/>
</dbReference>
<dbReference type="Gene3D" id="3.40.50.880">
    <property type="match status" value="1"/>
</dbReference>
<evidence type="ECO:0000313" key="5">
    <source>
        <dbReference type="EMBL" id="SPH24798.1"/>
    </source>
</evidence>
<dbReference type="PROSITE" id="PS00041">
    <property type="entry name" value="HTH_ARAC_FAMILY_1"/>
    <property type="match status" value="1"/>
</dbReference>
<feature type="domain" description="HTH araC/xylS-type" evidence="4">
    <location>
        <begin position="229"/>
        <end position="327"/>
    </location>
</feature>
<keyword evidence="2" id="KW-0238">DNA-binding</keyword>
<evidence type="ECO:0000256" key="3">
    <source>
        <dbReference type="ARBA" id="ARBA00023163"/>
    </source>
</evidence>
<dbReference type="InterPro" id="IPR029062">
    <property type="entry name" value="Class_I_gatase-like"/>
</dbReference>
<dbReference type="EMBL" id="OMOQ01000004">
    <property type="protein sequence ID" value="SPH24798.1"/>
    <property type="molecule type" value="Genomic_DNA"/>
</dbReference>
<dbReference type="Pfam" id="PF01965">
    <property type="entry name" value="DJ-1_PfpI"/>
    <property type="match status" value="1"/>
</dbReference>
<dbReference type="InterPro" id="IPR018062">
    <property type="entry name" value="HTH_AraC-typ_CS"/>
</dbReference>
<gene>
    <name evidence="5" type="primary">cdhR_9</name>
    <name evidence="5" type="ORF">DEA8626_03835</name>
</gene>
<dbReference type="SUPFAM" id="SSF46689">
    <property type="entry name" value="Homeodomain-like"/>
    <property type="match status" value="2"/>
</dbReference>
<dbReference type="PANTHER" id="PTHR43130:SF3">
    <property type="entry name" value="HTH-TYPE TRANSCRIPTIONAL REGULATOR RV1931C"/>
    <property type="match status" value="1"/>
</dbReference>
<organism evidence="5 6">
    <name type="scientific">Albidovulum aquaemixtae</name>
    <dbReference type="NCBI Taxonomy" id="1542388"/>
    <lineage>
        <taxon>Bacteria</taxon>
        <taxon>Pseudomonadati</taxon>
        <taxon>Pseudomonadota</taxon>
        <taxon>Alphaproteobacteria</taxon>
        <taxon>Rhodobacterales</taxon>
        <taxon>Paracoccaceae</taxon>
        <taxon>Albidovulum</taxon>
    </lineage>
</organism>
<keyword evidence="6" id="KW-1185">Reference proteome</keyword>
<keyword evidence="3" id="KW-0804">Transcription</keyword>
<dbReference type="SMART" id="SM00342">
    <property type="entry name" value="HTH_ARAC"/>
    <property type="match status" value="1"/>
</dbReference>
<sequence>MTIETAVIGSRFAGSSTLFCILDVLASVGRDWEMLHGLPASEPTFHAALRTVDAAPYWDINGRKITPDAALTERPAPDLIIVPDMHFDPNGGVPEEFVAVTEWIGDAHARGAIVTSVCSGAVLLGGAGLLKGQEATTHWGFADMLGRNFPEVKVCRERILVPTGEGHRVVTAGGASAWEDLMLYLIARFAGADAARRIAKIYLIDPHREGQLTYASLTANRQHDDQLVAEAQIWAARNYDTPSPVAAMAERSRLTERGLHRRFKRATGQAPAAYIQTLRVEEAKQLLETTDMPIDDIAAEVGYSEPSSFRSAFRKRVGISASAYRKQWRALAPTAFLGA</sequence>
<dbReference type="Pfam" id="PF12833">
    <property type="entry name" value="HTH_18"/>
    <property type="match status" value="1"/>
</dbReference>
<keyword evidence="1" id="KW-0805">Transcription regulation</keyword>
<dbReference type="Proteomes" id="UP000244924">
    <property type="component" value="Unassembled WGS sequence"/>
</dbReference>
<dbReference type="GO" id="GO:0043565">
    <property type="term" value="F:sequence-specific DNA binding"/>
    <property type="evidence" value="ECO:0007669"/>
    <property type="project" value="InterPro"/>
</dbReference>
<evidence type="ECO:0000313" key="6">
    <source>
        <dbReference type="Proteomes" id="UP000244924"/>
    </source>
</evidence>
<dbReference type="AlphaFoldDB" id="A0A2R8BN58"/>
<dbReference type="GO" id="GO:0003700">
    <property type="term" value="F:DNA-binding transcription factor activity"/>
    <property type="evidence" value="ECO:0007669"/>
    <property type="project" value="InterPro"/>
</dbReference>